<feature type="region of interest" description="Disordered" evidence="9">
    <location>
        <begin position="203"/>
        <end position="225"/>
    </location>
</feature>
<keyword evidence="3 10" id="KW-0812">Transmembrane</keyword>
<sequence>MDSRMGSAWNAVIFLTLLLAIARDSLVRGDCSFTPEQGTRKEQKDLMSKLNALSADIRNQKFTTEDGKFKYEFQLCPTEGLANDFAGITQIQKSDGAKVAIVGRINETDMLVSARNDLFNLFYTKGDHYPNACAPVGAKGGGERHAIITIRCIPDQKEYFFDMLSESVADQEDLCIYAFEFLVPPGKWPGFFGNCSEAAAETSNPSARVGPAPAGTSSGSAVSPTDAARHGLGTGSIILIIIAVPLLAFFIIGSIYKRFVVGAQGWEQVPFIDFWRRCGSLQSDGWRYAFGRGRSAHGNVYDDYTAVNTDEERQPALDRTGNANDDHLLPM</sequence>
<proteinExistence type="predicted"/>
<evidence type="ECO:0000256" key="9">
    <source>
        <dbReference type="SAM" id="MobiDB-lite"/>
    </source>
</evidence>
<evidence type="ECO:0000313" key="14">
    <source>
        <dbReference type="Proteomes" id="UP000192578"/>
    </source>
</evidence>
<dbReference type="InterPro" id="IPR028927">
    <property type="entry name" value="Man-6-P_rcpt"/>
</dbReference>
<dbReference type="OrthoDB" id="29460at2759"/>
<keyword evidence="6 10" id="KW-0472">Membrane</keyword>
<dbReference type="Pfam" id="PF02157">
    <property type="entry name" value="Man-6-P_recep"/>
    <property type="match status" value="2"/>
</dbReference>
<comment type="subcellular location">
    <subcellularLocation>
        <location evidence="1">Endomembrane system</location>
    </subcellularLocation>
</comment>
<evidence type="ECO:0000256" key="2">
    <source>
        <dbReference type="ARBA" id="ARBA00022448"/>
    </source>
</evidence>
<evidence type="ECO:0000256" key="4">
    <source>
        <dbReference type="ARBA" id="ARBA00022729"/>
    </source>
</evidence>
<dbReference type="InterPro" id="IPR044865">
    <property type="entry name" value="MRH_dom"/>
</dbReference>
<accession>A0A9X6NKJ9</accession>
<evidence type="ECO:0000256" key="3">
    <source>
        <dbReference type="ARBA" id="ARBA00022692"/>
    </source>
</evidence>
<keyword evidence="4 11" id="KW-0732">Signal</keyword>
<comment type="caution">
    <text evidence="13">The sequence shown here is derived from an EMBL/GenBank/DDBJ whole genome shotgun (WGS) entry which is preliminary data.</text>
</comment>
<dbReference type="PROSITE" id="PS51914">
    <property type="entry name" value="MRH"/>
    <property type="match status" value="1"/>
</dbReference>
<dbReference type="SUPFAM" id="SSF50911">
    <property type="entry name" value="Mannose 6-phosphate receptor domain"/>
    <property type="match status" value="1"/>
</dbReference>
<feature type="transmembrane region" description="Helical" evidence="10">
    <location>
        <begin position="237"/>
        <end position="256"/>
    </location>
</feature>
<dbReference type="EMBL" id="MTYJ01000398">
    <property type="protein sequence ID" value="OWA54368.1"/>
    <property type="molecule type" value="Genomic_DNA"/>
</dbReference>
<evidence type="ECO:0000256" key="5">
    <source>
        <dbReference type="ARBA" id="ARBA00022989"/>
    </source>
</evidence>
<keyword evidence="7" id="KW-1015">Disulfide bond</keyword>
<dbReference type="GO" id="GO:0006622">
    <property type="term" value="P:protein targeting to lysosome"/>
    <property type="evidence" value="ECO:0007669"/>
    <property type="project" value="TreeGrafter"/>
</dbReference>
<name>A0A9X6NKJ9_HYPEX</name>
<evidence type="ECO:0000256" key="1">
    <source>
        <dbReference type="ARBA" id="ARBA00004308"/>
    </source>
</evidence>
<protein>
    <recommendedName>
        <fullName evidence="12">MRH domain-containing protein</fullName>
    </recommendedName>
</protein>
<evidence type="ECO:0000256" key="11">
    <source>
        <dbReference type="SAM" id="SignalP"/>
    </source>
</evidence>
<organism evidence="13 14">
    <name type="scientific">Hypsibius exemplaris</name>
    <name type="common">Freshwater tardigrade</name>
    <dbReference type="NCBI Taxonomy" id="2072580"/>
    <lineage>
        <taxon>Eukaryota</taxon>
        <taxon>Metazoa</taxon>
        <taxon>Ecdysozoa</taxon>
        <taxon>Tardigrada</taxon>
        <taxon>Eutardigrada</taxon>
        <taxon>Parachela</taxon>
        <taxon>Hypsibioidea</taxon>
        <taxon>Hypsibiidae</taxon>
        <taxon>Hypsibius</taxon>
    </lineage>
</organism>
<evidence type="ECO:0000313" key="13">
    <source>
        <dbReference type="EMBL" id="OWA54368.1"/>
    </source>
</evidence>
<keyword evidence="2" id="KW-0813">Transport</keyword>
<evidence type="ECO:0000256" key="8">
    <source>
        <dbReference type="ARBA" id="ARBA00023180"/>
    </source>
</evidence>
<keyword evidence="5 10" id="KW-1133">Transmembrane helix</keyword>
<keyword evidence="8" id="KW-0325">Glycoprotein</keyword>
<evidence type="ECO:0000256" key="6">
    <source>
        <dbReference type="ARBA" id="ARBA00023136"/>
    </source>
</evidence>
<dbReference type="GO" id="GO:0005802">
    <property type="term" value="C:trans-Golgi network"/>
    <property type="evidence" value="ECO:0007669"/>
    <property type="project" value="TreeGrafter"/>
</dbReference>
<evidence type="ECO:0000256" key="7">
    <source>
        <dbReference type="ARBA" id="ARBA00023157"/>
    </source>
</evidence>
<feature type="signal peptide" evidence="11">
    <location>
        <begin position="1"/>
        <end position="29"/>
    </location>
</feature>
<dbReference type="AlphaFoldDB" id="A0A9X6NKJ9"/>
<feature type="chain" id="PRO_5040998657" description="MRH domain-containing protein" evidence="11">
    <location>
        <begin position="30"/>
        <end position="331"/>
    </location>
</feature>
<reference evidence="14" key="1">
    <citation type="submission" date="2017-01" db="EMBL/GenBank/DDBJ databases">
        <title>Comparative genomics of anhydrobiosis in the tardigrade Hypsibius dujardini.</title>
        <authorList>
            <person name="Yoshida Y."/>
            <person name="Koutsovoulos G."/>
            <person name="Laetsch D."/>
            <person name="Stevens L."/>
            <person name="Kumar S."/>
            <person name="Horikawa D."/>
            <person name="Ishino K."/>
            <person name="Komine S."/>
            <person name="Tomita M."/>
            <person name="Blaxter M."/>
            <person name="Arakawa K."/>
        </authorList>
    </citation>
    <scope>NUCLEOTIDE SEQUENCE [LARGE SCALE GENOMIC DNA]</scope>
    <source>
        <strain evidence="14">Z151</strain>
    </source>
</reference>
<evidence type="ECO:0000259" key="12">
    <source>
        <dbReference type="PROSITE" id="PS51914"/>
    </source>
</evidence>
<dbReference type="PANTHER" id="PTHR15071:SF29">
    <property type="entry name" value="CATION-DEPENDENT MANNOSE-6-PHOSPHATE RECEPTOR"/>
    <property type="match status" value="1"/>
</dbReference>
<feature type="region of interest" description="Disordered" evidence="9">
    <location>
        <begin position="311"/>
        <end position="331"/>
    </location>
</feature>
<keyword evidence="14" id="KW-1185">Reference proteome</keyword>
<gene>
    <name evidence="13" type="ORF">BV898_18772</name>
</gene>
<dbReference type="Gene3D" id="2.70.130.10">
    <property type="entry name" value="Mannose-6-phosphate receptor binding domain"/>
    <property type="match status" value="1"/>
</dbReference>
<dbReference type="InterPro" id="IPR009011">
    <property type="entry name" value="Man6P_isomerase_rcpt-bd_dom_sf"/>
</dbReference>
<feature type="domain" description="MRH" evidence="12">
    <location>
        <begin position="29"/>
        <end position="189"/>
    </location>
</feature>
<evidence type="ECO:0000256" key="10">
    <source>
        <dbReference type="SAM" id="Phobius"/>
    </source>
</evidence>
<dbReference type="Proteomes" id="UP000192578">
    <property type="component" value="Unassembled WGS sequence"/>
</dbReference>
<dbReference type="PANTHER" id="PTHR15071">
    <property type="entry name" value="MANNOSE-6-PHOSPHATE RECEPTOR FAMILY MEMBER"/>
    <property type="match status" value="1"/>
</dbReference>